<dbReference type="STRING" id="1121322.SAMN02745136_03608"/>
<keyword evidence="1" id="KW-0812">Transmembrane</keyword>
<feature type="transmembrane region" description="Helical" evidence="1">
    <location>
        <begin position="15"/>
        <end position="35"/>
    </location>
</feature>
<accession>A0A1M6W6S0</accession>
<dbReference type="OrthoDB" id="9781459at2"/>
<organism evidence="2 3">
    <name type="scientific">Anaerocolumna jejuensis DSM 15929</name>
    <dbReference type="NCBI Taxonomy" id="1121322"/>
    <lineage>
        <taxon>Bacteria</taxon>
        <taxon>Bacillati</taxon>
        <taxon>Bacillota</taxon>
        <taxon>Clostridia</taxon>
        <taxon>Lachnospirales</taxon>
        <taxon>Lachnospiraceae</taxon>
        <taxon>Anaerocolumna</taxon>
    </lineage>
</organism>
<feature type="transmembrane region" description="Helical" evidence="1">
    <location>
        <begin position="41"/>
        <end position="62"/>
    </location>
</feature>
<evidence type="ECO:0000313" key="3">
    <source>
        <dbReference type="Proteomes" id="UP000184386"/>
    </source>
</evidence>
<keyword evidence="1" id="KW-0472">Membrane</keyword>
<feature type="transmembrane region" description="Helical" evidence="1">
    <location>
        <begin position="167"/>
        <end position="187"/>
    </location>
</feature>
<dbReference type="RefSeq" id="WP_073278238.1">
    <property type="nucleotide sequence ID" value="NZ_FRAC01000019.1"/>
</dbReference>
<keyword evidence="3" id="KW-1185">Reference proteome</keyword>
<dbReference type="AlphaFoldDB" id="A0A1M6W6S0"/>
<reference evidence="2 3" key="1">
    <citation type="submission" date="2016-11" db="EMBL/GenBank/DDBJ databases">
        <authorList>
            <person name="Jaros S."/>
            <person name="Januszkiewicz K."/>
            <person name="Wedrychowicz H."/>
        </authorList>
    </citation>
    <scope>NUCLEOTIDE SEQUENCE [LARGE SCALE GENOMIC DNA]</scope>
    <source>
        <strain evidence="2 3">DSM 15929</strain>
    </source>
</reference>
<evidence type="ECO:0000256" key="1">
    <source>
        <dbReference type="SAM" id="Phobius"/>
    </source>
</evidence>
<sequence>MSQLLKENRLNGKDLITIGIFSAIYFVINFIFMLMGGIHPMMWILMPGFIALFTGVPFMLLCSKVQKQGAVLLMGVITGLIYFVTGMFTAVILITFAAGCILGEVVRLLSRYNSMKGNIAAFICFSLGMTGSPLPIWIMHDKFMTQIGSQGMPESYITTLENLSSPVMLLVLFLAPVLGALAGSWISKRMFRKHFEKAGIVSHA</sequence>
<name>A0A1M6W6S0_9FIRM</name>
<feature type="transmembrane region" description="Helical" evidence="1">
    <location>
        <begin position="117"/>
        <end position="138"/>
    </location>
</feature>
<dbReference type="Pfam" id="PF09605">
    <property type="entry name" value="Trep_Strep"/>
    <property type="match status" value="1"/>
</dbReference>
<dbReference type="NCBIfam" id="TIGR02185">
    <property type="entry name" value="Trep_Strep"/>
    <property type="match status" value="1"/>
</dbReference>
<protein>
    <submittedName>
        <fullName evidence="2">Energy-coupling factor transport system substrate-specific component</fullName>
    </submittedName>
</protein>
<dbReference type="EMBL" id="FRAC01000019">
    <property type="protein sequence ID" value="SHK89510.1"/>
    <property type="molecule type" value="Genomic_DNA"/>
</dbReference>
<proteinExistence type="predicted"/>
<keyword evidence="1" id="KW-1133">Transmembrane helix</keyword>
<feature type="transmembrane region" description="Helical" evidence="1">
    <location>
        <begin position="91"/>
        <end position="110"/>
    </location>
</feature>
<dbReference type="Proteomes" id="UP000184386">
    <property type="component" value="Unassembled WGS sequence"/>
</dbReference>
<feature type="transmembrane region" description="Helical" evidence="1">
    <location>
        <begin position="69"/>
        <end position="85"/>
    </location>
</feature>
<gene>
    <name evidence="2" type="ORF">SAMN02745136_03608</name>
</gene>
<evidence type="ECO:0000313" key="2">
    <source>
        <dbReference type="EMBL" id="SHK89510.1"/>
    </source>
</evidence>
<dbReference type="InterPro" id="IPR011733">
    <property type="entry name" value="CHP02185_IM"/>
</dbReference>